<keyword evidence="2" id="KW-1185">Reference proteome</keyword>
<dbReference type="AlphaFoldDB" id="A0A9N9HH24"/>
<sequence>GSSYAPTIGIVICLSCNELVYTGKKFKTMENHWKSACTGNKYCELKYGDFLKIKHKPESDCTFDDMRALHYYELWIANAIKKLKRARKAGVVRQKK</sequence>
<protein>
    <submittedName>
        <fullName evidence="1">3235_t:CDS:1</fullName>
    </submittedName>
</protein>
<comment type="caution">
    <text evidence="1">The sequence shown here is derived from an EMBL/GenBank/DDBJ whole genome shotgun (WGS) entry which is preliminary data.</text>
</comment>
<dbReference type="Proteomes" id="UP000789572">
    <property type="component" value="Unassembled WGS sequence"/>
</dbReference>
<feature type="non-terminal residue" evidence="1">
    <location>
        <position position="96"/>
    </location>
</feature>
<dbReference type="OrthoDB" id="2380925at2759"/>
<proteinExistence type="predicted"/>
<evidence type="ECO:0000313" key="1">
    <source>
        <dbReference type="EMBL" id="CAG8674994.1"/>
    </source>
</evidence>
<evidence type="ECO:0000313" key="2">
    <source>
        <dbReference type="Proteomes" id="UP000789572"/>
    </source>
</evidence>
<dbReference type="EMBL" id="CAJVPJ010007341">
    <property type="protein sequence ID" value="CAG8674994.1"/>
    <property type="molecule type" value="Genomic_DNA"/>
</dbReference>
<name>A0A9N9HH24_9GLOM</name>
<reference evidence="1" key="1">
    <citation type="submission" date="2021-06" db="EMBL/GenBank/DDBJ databases">
        <authorList>
            <person name="Kallberg Y."/>
            <person name="Tangrot J."/>
            <person name="Rosling A."/>
        </authorList>
    </citation>
    <scope>NUCLEOTIDE SEQUENCE</scope>
    <source>
        <strain evidence="1">IA702</strain>
    </source>
</reference>
<organism evidence="1 2">
    <name type="scientific">Paraglomus occultum</name>
    <dbReference type="NCBI Taxonomy" id="144539"/>
    <lineage>
        <taxon>Eukaryota</taxon>
        <taxon>Fungi</taxon>
        <taxon>Fungi incertae sedis</taxon>
        <taxon>Mucoromycota</taxon>
        <taxon>Glomeromycotina</taxon>
        <taxon>Glomeromycetes</taxon>
        <taxon>Paraglomerales</taxon>
        <taxon>Paraglomeraceae</taxon>
        <taxon>Paraglomus</taxon>
    </lineage>
</organism>
<feature type="non-terminal residue" evidence="1">
    <location>
        <position position="1"/>
    </location>
</feature>
<accession>A0A9N9HH24</accession>
<gene>
    <name evidence="1" type="ORF">POCULU_LOCUS11183</name>
</gene>